<evidence type="ECO:0000256" key="4">
    <source>
        <dbReference type="ARBA" id="ARBA00022840"/>
    </source>
</evidence>
<dbReference type="SUPFAM" id="SSF52540">
    <property type="entry name" value="P-loop containing nucleoside triphosphate hydrolases"/>
    <property type="match status" value="1"/>
</dbReference>
<dbReference type="InterPro" id="IPR027417">
    <property type="entry name" value="P-loop_NTPase"/>
</dbReference>
<dbReference type="InterPro" id="IPR003439">
    <property type="entry name" value="ABC_transporter-like_ATP-bd"/>
</dbReference>
<evidence type="ECO:0000256" key="5">
    <source>
        <dbReference type="ARBA" id="ARBA00022970"/>
    </source>
</evidence>
<evidence type="ECO:0000256" key="1">
    <source>
        <dbReference type="ARBA" id="ARBA00005417"/>
    </source>
</evidence>
<dbReference type="PANTHER" id="PTHR43820">
    <property type="entry name" value="HIGH-AFFINITY BRANCHED-CHAIN AMINO ACID TRANSPORT ATP-BINDING PROTEIN LIVF"/>
    <property type="match status" value="1"/>
</dbReference>
<dbReference type="Proteomes" id="UP000198373">
    <property type="component" value="Unassembled WGS sequence"/>
</dbReference>
<keyword evidence="2" id="KW-0813">Transport</keyword>
<dbReference type="Gene3D" id="3.40.50.300">
    <property type="entry name" value="P-loop containing nucleotide triphosphate hydrolases"/>
    <property type="match status" value="1"/>
</dbReference>
<sequence length="262" mass="27899">MLSIDSLQVTYGGAVEAVRGVTMEVPDGTVVAVLGSNGAGKSTLLRTISGTLRLHRGRVDAGEVRFEGQTLTGRDPGQIVRQGIVQVPEGRRIFGRLTVEENLRAGGMGNRDRAAKAKARERVFDLFPVLKERNTQRGGLLSGGEQQMLAIGRALMASPKLLLLDEPSLGLAPRIIGQIGEVIGEINRQGTSVLLVEQNATMALGVADLAYVLDVGKVSLSGAAAELARTDEVQRLYLGHGEAAVTEQVSRGPRRTLSRWTA</sequence>
<evidence type="ECO:0000256" key="2">
    <source>
        <dbReference type="ARBA" id="ARBA00022448"/>
    </source>
</evidence>
<dbReference type="PROSITE" id="PS50893">
    <property type="entry name" value="ABC_TRANSPORTER_2"/>
    <property type="match status" value="1"/>
</dbReference>
<feature type="domain" description="ABC transporter" evidence="6">
    <location>
        <begin position="2"/>
        <end position="240"/>
    </location>
</feature>
<dbReference type="GO" id="GO:0015807">
    <property type="term" value="P:L-amino acid transport"/>
    <property type="evidence" value="ECO:0007669"/>
    <property type="project" value="TreeGrafter"/>
</dbReference>
<keyword evidence="5" id="KW-0029">Amino-acid transport</keyword>
<dbReference type="PANTHER" id="PTHR43820:SF4">
    <property type="entry name" value="HIGH-AFFINITY BRANCHED-CHAIN AMINO ACID TRANSPORT ATP-BINDING PROTEIN LIVF"/>
    <property type="match status" value="1"/>
</dbReference>
<keyword evidence="4 7" id="KW-0067">ATP-binding</keyword>
<dbReference type="InterPro" id="IPR003593">
    <property type="entry name" value="AAA+_ATPase"/>
</dbReference>
<dbReference type="OrthoDB" id="9776369at2"/>
<dbReference type="InterPro" id="IPR017871">
    <property type="entry name" value="ABC_transporter-like_CS"/>
</dbReference>
<accession>A0A239I8V8</accession>
<name>A0A239I8V8_9ACTN</name>
<dbReference type="EMBL" id="FZOO01000010">
    <property type="protein sequence ID" value="SNS90266.1"/>
    <property type="molecule type" value="Genomic_DNA"/>
</dbReference>
<dbReference type="Pfam" id="PF00005">
    <property type="entry name" value="ABC_tran"/>
    <property type="match status" value="1"/>
</dbReference>
<comment type="similarity">
    <text evidence="1">Belongs to the ABC transporter superfamily.</text>
</comment>
<evidence type="ECO:0000256" key="3">
    <source>
        <dbReference type="ARBA" id="ARBA00022741"/>
    </source>
</evidence>
<organism evidence="7 8">
    <name type="scientific">Geodermatophilus pulveris</name>
    <dbReference type="NCBI Taxonomy" id="1564159"/>
    <lineage>
        <taxon>Bacteria</taxon>
        <taxon>Bacillati</taxon>
        <taxon>Actinomycetota</taxon>
        <taxon>Actinomycetes</taxon>
        <taxon>Geodermatophilales</taxon>
        <taxon>Geodermatophilaceae</taxon>
        <taxon>Geodermatophilus</taxon>
    </lineage>
</organism>
<dbReference type="AlphaFoldDB" id="A0A239I8V8"/>
<dbReference type="PROSITE" id="PS00211">
    <property type="entry name" value="ABC_TRANSPORTER_1"/>
    <property type="match status" value="1"/>
</dbReference>
<dbReference type="RefSeq" id="WP_089306959.1">
    <property type="nucleotide sequence ID" value="NZ_FZOO01000010.1"/>
</dbReference>
<proteinExistence type="inferred from homology"/>
<reference evidence="8" key="1">
    <citation type="submission" date="2017-06" db="EMBL/GenBank/DDBJ databases">
        <authorList>
            <person name="Varghese N."/>
            <person name="Submissions S."/>
        </authorList>
    </citation>
    <scope>NUCLEOTIDE SEQUENCE [LARGE SCALE GENOMIC DNA]</scope>
    <source>
        <strain evidence="8">DSM 46839</strain>
    </source>
</reference>
<dbReference type="InterPro" id="IPR052156">
    <property type="entry name" value="BCAA_Transport_ATP-bd_LivF"/>
</dbReference>
<dbReference type="SMART" id="SM00382">
    <property type="entry name" value="AAA"/>
    <property type="match status" value="1"/>
</dbReference>
<dbReference type="GO" id="GO:0016887">
    <property type="term" value="F:ATP hydrolysis activity"/>
    <property type="evidence" value="ECO:0007669"/>
    <property type="project" value="InterPro"/>
</dbReference>
<evidence type="ECO:0000313" key="7">
    <source>
        <dbReference type="EMBL" id="SNS90266.1"/>
    </source>
</evidence>
<dbReference type="GO" id="GO:0015658">
    <property type="term" value="F:branched-chain amino acid transmembrane transporter activity"/>
    <property type="evidence" value="ECO:0007669"/>
    <property type="project" value="TreeGrafter"/>
</dbReference>
<keyword evidence="3" id="KW-0547">Nucleotide-binding</keyword>
<keyword evidence="8" id="KW-1185">Reference proteome</keyword>
<gene>
    <name evidence="7" type="ORF">SAMN06893096_11065</name>
</gene>
<dbReference type="CDD" id="cd03224">
    <property type="entry name" value="ABC_TM1139_LivF_branched"/>
    <property type="match status" value="1"/>
</dbReference>
<protein>
    <submittedName>
        <fullName evidence="7">Amino acid/amide ABC transporter ATP-binding protein 2, HAAT family</fullName>
    </submittedName>
</protein>
<dbReference type="GO" id="GO:0005524">
    <property type="term" value="F:ATP binding"/>
    <property type="evidence" value="ECO:0007669"/>
    <property type="project" value="UniProtKB-KW"/>
</dbReference>
<evidence type="ECO:0000259" key="6">
    <source>
        <dbReference type="PROSITE" id="PS50893"/>
    </source>
</evidence>
<evidence type="ECO:0000313" key="8">
    <source>
        <dbReference type="Proteomes" id="UP000198373"/>
    </source>
</evidence>